<feature type="non-terminal residue" evidence="1">
    <location>
        <position position="1"/>
    </location>
</feature>
<accession>A0ACC2N4R0</accession>
<keyword evidence="2" id="KW-1185">Reference proteome</keyword>
<dbReference type="EMBL" id="CM056744">
    <property type="protein sequence ID" value="KAJ8664665.1"/>
    <property type="molecule type" value="Genomic_DNA"/>
</dbReference>
<sequence length="104" mass="11968">ISDYLPDYDNSTDDPRQCFKDHNIDERYLDIAASNRTSFQSLNLTAEDYVCLMYCKQKPFLNAIAENGFKLKDTPIKGLDGFDKSFTQSEMDLILKFDSECSTE</sequence>
<name>A0ACC2N4R0_9HYME</name>
<protein>
    <submittedName>
        <fullName evidence="1">Uncharacterized protein</fullName>
    </submittedName>
</protein>
<proteinExistence type="predicted"/>
<reference evidence="1" key="1">
    <citation type="submission" date="2023-04" db="EMBL/GenBank/DDBJ databases">
        <title>A chromosome-level genome assembly of the parasitoid wasp Eretmocerus hayati.</title>
        <authorList>
            <person name="Zhong Y."/>
            <person name="Liu S."/>
            <person name="Liu Y."/>
        </authorList>
    </citation>
    <scope>NUCLEOTIDE SEQUENCE</scope>
    <source>
        <strain evidence="1">ZJU_SS_LIU_2023</strain>
    </source>
</reference>
<comment type="caution">
    <text evidence="1">The sequence shown here is derived from an EMBL/GenBank/DDBJ whole genome shotgun (WGS) entry which is preliminary data.</text>
</comment>
<evidence type="ECO:0000313" key="2">
    <source>
        <dbReference type="Proteomes" id="UP001239111"/>
    </source>
</evidence>
<gene>
    <name evidence="1" type="ORF">QAD02_006327</name>
</gene>
<organism evidence="1 2">
    <name type="scientific">Eretmocerus hayati</name>
    <dbReference type="NCBI Taxonomy" id="131215"/>
    <lineage>
        <taxon>Eukaryota</taxon>
        <taxon>Metazoa</taxon>
        <taxon>Ecdysozoa</taxon>
        <taxon>Arthropoda</taxon>
        <taxon>Hexapoda</taxon>
        <taxon>Insecta</taxon>
        <taxon>Pterygota</taxon>
        <taxon>Neoptera</taxon>
        <taxon>Endopterygota</taxon>
        <taxon>Hymenoptera</taxon>
        <taxon>Apocrita</taxon>
        <taxon>Proctotrupomorpha</taxon>
        <taxon>Chalcidoidea</taxon>
        <taxon>Aphelinidae</taxon>
        <taxon>Aphelininae</taxon>
        <taxon>Eretmocerus</taxon>
    </lineage>
</organism>
<feature type="non-terminal residue" evidence="1">
    <location>
        <position position="104"/>
    </location>
</feature>
<evidence type="ECO:0000313" key="1">
    <source>
        <dbReference type="EMBL" id="KAJ8664665.1"/>
    </source>
</evidence>
<dbReference type="Proteomes" id="UP001239111">
    <property type="component" value="Chromosome 4"/>
</dbReference>